<dbReference type="Proteomes" id="UP000177798">
    <property type="component" value="Chromosome 8"/>
</dbReference>
<gene>
    <name evidence="2" type="ORF">sscle_08g063510</name>
</gene>
<feature type="region of interest" description="Disordered" evidence="1">
    <location>
        <begin position="75"/>
        <end position="181"/>
    </location>
</feature>
<feature type="compositionally biased region" description="Polar residues" evidence="1">
    <location>
        <begin position="152"/>
        <end position="163"/>
    </location>
</feature>
<protein>
    <submittedName>
        <fullName evidence="2">Uncharacterized protein</fullName>
    </submittedName>
</protein>
<dbReference type="RefSeq" id="XP_001593594.1">
    <property type="nucleotide sequence ID" value="XM_001593544.1"/>
</dbReference>
<dbReference type="AlphaFoldDB" id="A0A1D9Q9G7"/>
<proteinExistence type="predicted"/>
<sequence length="181" mass="20074">MCHRIVETCARGHDSSKLTIRVPCYEWQQGSDTASCSHTAAGGSREAEVRKIQSRVCEECVREIFYELQNAKVDESWKDKKEQKEKQTKTSISAPSETRNPSSIIKSPRQQDPKSITDTEPESIQDTPKKKQTKGKGGTTDAGKLGDAETSGLLNLQPSSTSEIGGGQKPELRRSPRKKQR</sequence>
<organism evidence="2 3">
    <name type="scientific">Sclerotinia sclerotiorum (strain ATCC 18683 / 1980 / Ss-1)</name>
    <name type="common">White mold</name>
    <name type="synonym">Whetzelinia sclerotiorum</name>
    <dbReference type="NCBI Taxonomy" id="665079"/>
    <lineage>
        <taxon>Eukaryota</taxon>
        <taxon>Fungi</taxon>
        <taxon>Dikarya</taxon>
        <taxon>Ascomycota</taxon>
        <taxon>Pezizomycotina</taxon>
        <taxon>Leotiomycetes</taxon>
        <taxon>Helotiales</taxon>
        <taxon>Sclerotiniaceae</taxon>
        <taxon>Sclerotinia</taxon>
    </lineage>
</organism>
<dbReference type="OrthoDB" id="3559851at2759"/>
<feature type="compositionally biased region" description="Basic and acidic residues" evidence="1">
    <location>
        <begin position="75"/>
        <end position="88"/>
    </location>
</feature>
<reference evidence="3" key="1">
    <citation type="journal article" date="2017" name="Genome Biol. Evol.">
        <title>The complete genome sequence of the phytopathogenic fungus Sclerotinia sclerotiorum reveals insights into the genome architecture of broad host range pathogens.</title>
        <authorList>
            <person name="Derbyshire M."/>
            <person name="Denton-Giles M."/>
            <person name="Hegedus D."/>
            <person name="Seifbarghy S."/>
            <person name="Rollins J."/>
            <person name="van Kan J."/>
            <person name="Seidl M.F."/>
            <person name="Faino L."/>
            <person name="Mbengue M."/>
            <person name="Navaud O."/>
            <person name="Raffaele S."/>
            <person name="Hammond-Kosack K."/>
            <person name="Heard S."/>
            <person name="Oliver R."/>
        </authorList>
    </citation>
    <scope>NUCLEOTIDE SEQUENCE [LARGE SCALE GENOMIC DNA]</scope>
    <source>
        <strain evidence="3">ATCC 18683 / 1980 / Ss-1</strain>
    </source>
</reference>
<evidence type="ECO:0000256" key="1">
    <source>
        <dbReference type="SAM" id="MobiDB-lite"/>
    </source>
</evidence>
<evidence type="ECO:0000313" key="3">
    <source>
        <dbReference type="Proteomes" id="UP000177798"/>
    </source>
</evidence>
<dbReference type="EMBL" id="CP017821">
    <property type="protein sequence ID" value="APA11581.1"/>
    <property type="molecule type" value="Genomic_DNA"/>
</dbReference>
<name>A0A1D9Q9G7_SCLS1</name>
<dbReference type="VEuPathDB" id="FungiDB:sscle_08g063510"/>
<accession>A0A1D9Q9G7</accession>
<evidence type="ECO:0000313" key="2">
    <source>
        <dbReference type="EMBL" id="APA11581.1"/>
    </source>
</evidence>
<feature type="compositionally biased region" description="Polar residues" evidence="1">
    <location>
        <begin position="91"/>
        <end position="108"/>
    </location>
</feature>
<dbReference type="KEGG" id="ssl:SS1G_05021"/>